<evidence type="ECO:0000313" key="1">
    <source>
        <dbReference type="EMBL" id="PLT75100.1"/>
    </source>
</evidence>
<name>A0A2N5PIY0_MEDGN</name>
<sequence length="69" mass="8263">MYEIESENGRLSYKIFANNEDLQLYLKKNKGKTCKDTKPVFAVEKYKEYANTQIRKLTSDEIQEYMSER</sequence>
<dbReference type="EMBL" id="NIHS01000001">
    <property type="protein sequence ID" value="PLT75100.1"/>
    <property type="molecule type" value="Genomic_DNA"/>
</dbReference>
<evidence type="ECO:0000313" key="2">
    <source>
        <dbReference type="Proteomes" id="UP000234891"/>
    </source>
</evidence>
<proteinExistence type="predicted"/>
<accession>A0A2N5PIY0</accession>
<dbReference type="Proteomes" id="UP000234891">
    <property type="component" value="Unassembled WGS sequence"/>
</dbReference>
<reference evidence="1 2" key="1">
    <citation type="journal article" date="2017" name="Genome Med.">
        <title>A novel Ruminococcus gnavus clade enriched in inflammatory bowel disease patients.</title>
        <authorList>
            <person name="Hall A.B."/>
            <person name="Yassour M."/>
            <person name="Sauk J."/>
            <person name="Garner A."/>
            <person name="Jiang X."/>
            <person name="Arthur T."/>
            <person name="Lagoudas G.K."/>
            <person name="Vatanen T."/>
            <person name="Fornelos N."/>
            <person name="Wilson R."/>
            <person name="Bertha M."/>
            <person name="Cohen M."/>
            <person name="Garber J."/>
            <person name="Khalili H."/>
            <person name="Gevers D."/>
            <person name="Ananthakrishnan A.N."/>
            <person name="Kugathasan S."/>
            <person name="Lander E.S."/>
            <person name="Blainey P."/>
            <person name="Vlamakis H."/>
            <person name="Xavier R.J."/>
            <person name="Huttenhower C."/>
        </authorList>
    </citation>
    <scope>NUCLEOTIDE SEQUENCE [LARGE SCALE GENOMIC DNA]</scope>
    <source>
        <strain evidence="1 2">RJX1124</strain>
    </source>
</reference>
<protein>
    <submittedName>
        <fullName evidence="1">Uncharacterized protein</fullName>
    </submittedName>
</protein>
<dbReference type="AlphaFoldDB" id="A0A2N5PIY0"/>
<organism evidence="1 2">
    <name type="scientific">Mediterraneibacter gnavus</name>
    <name type="common">Ruminococcus gnavus</name>
    <dbReference type="NCBI Taxonomy" id="33038"/>
    <lineage>
        <taxon>Bacteria</taxon>
        <taxon>Bacillati</taxon>
        <taxon>Bacillota</taxon>
        <taxon>Clostridia</taxon>
        <taxon>Lachnospirales</taxon>
        <taxon>Lachnospiraceae</taxon>
        <taxon>Mediterraneibacter</taxon>
    </lineage>
</organism>
<gene>
    <name evidence="1" type="ORF">CDL26_00030</name>
</gene>
<comment type="caution">
    <text evidence="1">The sequence shown here is derived from an EMBL/GenBank/DDBJ whole genome shotgun (WGS) entry which is preliminary data.</text>
</comment>